<comment type="caution">
    <text evidence="2">The sequence shown here is derived from an EMBL/GenBank/DDBJ whole genome shotgun (WGS) entry which is preliminary data.</text>
</comment>
<dbReference type="PANTHER" id="PTHR30605">
    <property type="entry name" value="ANHYDRO-N-ACETYLMURAMIC ACID KINASE"/>
    <property type="match status" value="1"/>
</dbReference>
<dbReference type="AlphaFoldDB" id="A0A0W1B1L0"/>
<dbReference type="EMBL" id="LCZJ02000018">
    <property type="protein sequence ID" value="KTD87447.1"/>
    <property type="molecule type" value="Genomic_DNA"/>
</dbReference>
<dbReference type="NCBIfam" id="NF007148">
    <property type="entry name" value="PRK09585.3-2"/>
    <property type="match status" value="1"/>
</dbReference>
<comment type="function">
    <text evidence="1">Catalyzes the specific phosphorylation of 1,6-anhydro-N-acetylmuramic acid (anhMurNAc) with the simultaneous cleavage of the 1,6-anhydro ring, generating MurNAc-6-P. Is required for the utilization of anhMurNAc either imported from the medium or derived from its own cell wall murein, and thus plays a role in cell wall recycling.</text>
</comment>
<dbReference type="Gene3D" id="3.30.420.40">
    <property type="match status" value="2"/>
</dbReference>
<dbReference type="GO" id="GO:0097175">
    <property type="term" value="P:1,6-anhydro-N-acetyl-beta-muramic acid catabolic process"/>
    <property type="evidence" value="ECO:0007669"/>
    <property type="project" value="UniProtKB-UniRule"/>
</dbReference>
<dbReference type="GO" id="GO:0016773">
    <property type="term" value="F:phosphotransferase activity, alcohol group as acceptor"/>
    <property type="evidence" value="ECO:0007669"/>
    <property type="project" value="UniProtKB-UniRule"/>
</dbReference>
<keyword evidence="3" id="KW-1185">Reference proteome</keyword>
<name>A0A0W1B1L0_9BACL</name>
<dbReference type="CDD" id="cd24050">
    <property type="entry name" value="ASKHA_NBD_ANMK"/>
    <property type="match status" value="1"/>
</dbReference>
<feature type="binding site" evidence="1">
    <location>
        <begin position="18"/>
        <end position="25"/>
    </location>
    <ligand>
        <name>ATP</name>
        <dbReference type="ChEBI" id="CHEBI:30616"/>
    </ligand>
</feature>
<comment type="pathway">
    <text evidence="1">Cell wall biogenesis; peptidoglycan recycling.</text>
</comment>
<keyword evidence="1 2" id="KW-0418">Kinase</keyword>
<sequence length="406" mass="44121">MDKQSKVDATYLVGLMSGTSVDGIDAAVVKLFPSAEKEHGVEIELLAFENTPFEVQVRNSIFDLFDPASATIDKVGAMNMWLGELYAQATLSVIGKCGLSPSQIFAVGSHGQTIYHAPEENVMGGYNLHCTVQIGDGAVIANRTGIPCVSDFRVADMAMGGQGAPLVPFTEYLLFNNPEKTLLMQNIGGIGNVTVLPVNASPDEVFAFDTGPGNMIIDGLVSQLFAPMTMDVNGEIGAGGQVIDELLKWMQQDKYYTMPLPKSTGRERFGQQYVAQIIEMMKVNNWKVEDVVATATYLTAWSIVDSYERYIAPQHQAEQLLIGGGGSYNKTLLRDLQHLFAPHNVQVLTQEDIGGNSDAKEAIAFALLAYYTMKRLPNNIPLVTGASQPVVMGKISWPYIGRPQEA</sequence>
<dbReference type="Pfam" id="PF03702">
    <property type="entry name" value="AnmK"/>
    <property type="match status" value="1"/>
</dbReference>
<dbReference type="GO" id="GO:0006040">
    <property type="term" value="P:amino sugar metabolic process"/>
    <property type="evidence" value="ECO:0007669"/>
    <property type="project" value="InterPro"/>
</dbReference>
<comment type="catalytic activity">
    <reaction evidence="1">
        <text>1,6-anhydro-N-acetyl-beta-muramate + ATP + H2O = N-acetyl-D-muramate 6-phosphate + ADP + H(+)</text>
        <dbReference type="Rhea" id="RHEA:24952"/>
        <dbReference type="ChEBI" id="CHEBI:15377"/>
        <dbReference type="ChEBI" id="CHEBI:15378"/>
        <dbReference type="ChEBI" id="CHEBI:30616"/>
        <dbReference type="ChEBI" id="CHEBI:58690"/>
        <dbReference type="ChEBI" id="CHEBI:58722"/>
        <dbReference type="ChEBI" id="CHEBI:456216"/>
        <dbReference type="EC" id="2.7.1.170"/>
    </reaction>
</comment>
<dbReference type="HAMAP" id="MF_01270">
    <property type="entry name" value="AnhMurNAc_kinase"/>
    <property type="match status" value="1"/>
</dbReference>
<dbReference type="SUPFAM" id="SSF53067">
    <property type="entry name" value="Actin-like ATPase domain"/>
    <property type="match status" value="1"/>
</dbReference>
<dbReference type="RefSeq" id="WP_060622965.1">
    <property type="nucleotide sequence ID" value="NZ_LCZJ02000018.1"/>
</dbReference>
<comment type="similarity">
    <text evidence="1">Belongs to the anhydro-N-acetylmuramic acid kinase family.</text>
</comment>
<dbReference type="GO" id="GO:0009254">
    <property type="term" value="P:peptidoglycan turnover"/>
    <property type="evidence" value="ECO:0007669"/>
    <property type="project" value="UniProtKB-UniRule"/>
</dbReference>
<gene>
    <name evidence="1" type="primary">anmK</name>
    <name evidence="2" type="ORF">UQ64_11570</name>
</gene>
<dbReference type="GO" id="GO:0016301">
    <property type="term" value="F:kinase activity"/>
    <property type="evidence" value="ECO:0007669"/>
    <property type="project" value="UniProtKB-KW"/>
</dbReference>
<comment type="pathway">
    <text evidence="1">Amino-sugar metabolism; 1,6-anhydro-N-acetylmuramate degradation.</text>
</comment>
<keyword evidence="1" id="KW-0067">ATP-binding</keyword>
<keyword evidence="1" id="KW-0808">Transferase</keyword>
<proteinExistence type="inferred from homology"/>
<dbReference type="PANTHER" id="PTHR30605:SF0">
    <property type="entry name" value="ANHYDRO-N-ACETYLMURAMIC ACID KINASE"/>
    <property type="match status" value="1"/>
</dbReference>
<evidence type="ECO:0000313" key="3">
    <source>
        <dbReference type="Proteomes" id="UP000054709"/>
    </source>
</evidence>
<evidence type="ECO:0000256" key="1">
    <source>
        <dbReference type="HAMAP-Rule" id="MF_01270"/>
    </source>
</evidence>
<organism evidence="2 3">
    <name type="scientific">Paenibacillus etheri</name>
    <dbReference type="NCBI Taxonomy" id="1306852"/>
    <lineage>
        <taxon>Bacteria</taxon>
        <taxon>Bacillati</taxon>
        <taxon>Bacillota</taxon>
        <taxon>Bacilli</taxon>
        <taxon>Bacillales</taxon>
        <taxon>Paenibacillaceae</taxon>
        <taxon>Paenibacillus</taxon>
    </lineage>
</organism>
<dbReference type="InterPro" id="IPR005338">
    <property type="entry name" value="Anhydro_N_Ac-Mur_kinase"/>
</dbReference>
<evidence type="ECO:0000313" key="2">
    <source>
        <dbReference type="EMBL" id="KTD87447.1"/>
    </source>
</evidence>
<dbReference type="InterPro" id="IPR043129">
    <property type="entry name" value="ATPase_NBD"/>
</dbReference>
<reference evidence="2 3" key="1">
    <citation type="journal article" date="2015" name="Int. Biodeterior. Biodegradation">
        <title>Physiological and genetic screening methods for the isolation of methyl tert-butyl ether-degrading bacteria for bioremediation purposes.</title>
        <authorList>
            <person name="Guisado I.M."/>
            <person name="Purswani J."/>
            <person name="Gonzalez Lopez J."/>
            <person name="Pozo C."/>
        </authorList>
    </citation>
    <scope>NUCLEOTIDE SEQUENCE [LARGE SCALE GENOMIC DNA]</scope>
    <source>
        <strain evidence="2 3">SH7</strain>
    </source>
</reference>
<dbReference type="UniPathway" id="UPA00544"/>
<dbReference type="GO" id="GO:0005524">
    <property type="term" value="F:ATP binding"/>
    <property type="evidence" value="ECO:0007669"/>
    <property type="project" value="UniProtKB-UniRule"/>
</dbReference>
<dbReference type="UniPathway" id="UPA00343"/>
<dbReference type="OrthoDB" id="9763949at2"/>
<dbReference type="Proteomes" id="UP000054709">
    <property type="component" value="Unassembled WGS sequence"/>
</dbReference>
<accession>A0A0W1B1L0</accession>
<keyword evidence="1" id="KW-0547">Nucleotide-binding</keyword>
<dbReference type="EC" id="2.7.1.170" evidence="1"/>
<keyword evidence="1" id="KW-0119">Carbohydrate metabolism</keyword>
<protein>
    <recommendedName>
        <fullName evidence="1">Anhydro-N-acetylmuramic acid kinase</fullName>
        <ecNumber evidence="1">2.7.1.170</ecNumber>
    </recommendedName>
    <alternativeName>
        <fullName evidence="1">AnhMurNAc kinase</fullName>
    </alternativeName>
</protein>